<proteinExistence type="predicted"/>
<keyword evidence="3" id="KW-1185">Reference proteome</keyword>
<evidence type="ECO:0000313" key="3">
    <source>
        <dbReference type="Proteomes" id="UP000011592"/>
    </source>
</evidence>
<comment type="caution">
    <text evidence="2">The sequence shown here is derived from an EMBL/GenBank/DDBJ whole genome shotgun (WGS) entry which is preliminary data.</text>
</comment>
<name>L9ZAC5_9EURY</name>
<organism evidence="2 3">
    <name type="scientific">Natrinema gari JCM 14663</name>
    <dbReference type="NCBI Taxonomy" id="1230459"/>
    <lineage>
        <taxon>Archaea</taxon>
        <taxon>Methanobacteriati</taxon>
        <taxon>Methanobacteriota</taxon>
        <taxon>Stenosarchaea group</taxon>
        <taxon>Halobacteria</taxon>
        <taxon>Halobacteriales</taxon>
        <taxon>Natrialbaceae</taxon>
        <taxon>Natrinema</taxon>
    </lineage>
</organism>
<evidence type="ECO:0000313" key="2">
    <source>
        <dbReference type="EMBL" id="ELY82108.1"/>
    </source>
</evidence>
<evidence type="ECO:0000256" key="1">
    <source>
        <dbReference type="SAM" id="MobiDB-lite"/>
    </source>
</evidence>
<gene>
    <name evidence="2" type="ORF">C486_05559</name>
</gene>
<accession>L9ZAC5</accession>
<sequence length="49" mass="5594">MNGDPGERTVNEQFRSEVRRRRGREPGLVSRPASPVGQFVDSVARERVR</sequence>
<dbReference type="EMBL" id="AOIJ01000039">
    <property type="protein sequence ID" value="ELY82108.1"/>
    <property type="molecule type" value="Genomic_DNA"/>
</dbReference>
<feature type="compositionally biased region" description="Basic and acidic residues" evidence="1">
    <location>
        <begin position="1"/>
        <end position="17"/>
    </location>
</feature>
<protein>
    <submittedName>
        <fullName evidence="2">Uncharacterized protein</fullName>
    </submittedName>
</protein>
<dbReference type="Proteomes" id="UP000011592">
    <property type="component" value="Unassembled WGS sequence"/>
</dbReference>
<dbReference type="PATRIC" id="fig|1230459.4.peg.1115"/>
<feature type="region of interest" description="Disordered" evidence="1">
    <location>
        <begin position="1"/>
        <end position="49"/>
    </location>
</feature>
<reference evidence="2 3" key="1">
    <citation type="journal article" date="2014" name="PLoS Genet.">
        <title>Phylogenetically driven sequencing of extremely halophilic archaea reveals strategies for static and dynamic osmo-response.</title>
        <authorList>
            <person name="Becker E.A."/>
            <person name="Seitzer P.M."/>
            <person name="Tritt A."/>
            <person name="Larsen D."/>
            <person name="Krusor M."/>
            <person name="Yao A.I."/>
            <person name="Wu D."/>
            <person name="Madern D."/>
            <person name="Eisen J.A."/>
            <person name="Darling A.E."/>
            <person name="Facciotti M.T."/>
        </authorList>
    </citation>
    <scope>NUCLEOTIDE SEQUENCE [LARGE SCALE GENOMIC DNA]</scope>
    <source>
        <strain evidence="2 3">JCM 14663</strain>
    </source>
</reference>
<dbReference type="AlphaFoldDB" id="L9ZAC5"/>